<name>A0AA38FBU1_TAXCH</name>
<reference evidence="1 2" key="1">
    <citation type="journal article" date="2021" name="Nat. Plants">
        <title>The Taxus genome provides insights into paclitaxel biosynthesis.</title>
        <authorList>
            <person name="Xiong X."/>
            <person name="Gou J."/>
            <person name="Liao Q."/>
            <person name="Li Y."/>
            <person name="Zhou Q."/>
            <person name="Bi G."/>
            <person name="Li C."/>
            <person name="Du R."/>
            <person name="Wang X."/>
            <person name="Sun T."/>
            <person name="Guo L."/>
            <person name="Liang H."/>
            <person name="Lu P."/>
            <person name="Wu Y."/>
            <person name="Zhang Z."/>
            <person name="Ro D.K."/>
            <person name="Shang Y."/>
            <person name="Huang S."/>
            <person name="Yan J."/>
        </authorList>
    </citation>
    <scope>NUCLEOTIDE SEQUENCE [LARGE SCALE GENOMIC DNA]</scope>
    <source>
        <strain evidence="1">Ta-2019</strain>
    </source>
</reference>
<dbReference type="AlphaFoldDB" id="A0AA38FBU1"/>
<keyword evidence="2" id="KW-1185">Reference proteome</keyword>
<protein>
    <submittedName>
        <fullName evidence="1">Uncharacterized protein</fullName>
    </submittedName>
</protein>
<feature type="non-terminal residue" evidence="1">
    <location>
        <position position="378"/>
    </location>
</feature>
<dbReference type="PANTHER" id="PTHR31050:SF3">
    <property type="entry name" value="OS08G0412800 PROTEIN"/>
    <property type="match status" value="1"/>
</dbReference>
<dbReference type="OMA" id="WYSPFFL"/>
<dbReference type="Proteomes" id="UP000824469">
    <property type="component" value="Unassembled WGS sequence"/>
</dbReference>
<dbReference type="EMBL" id="JAHRHJ020000011">
    <property type="protein sequence ID" value="KAH9295797.1"/>
    <property type="molecule type" value="Genomic_DNA"/>
</dbReference>
<evidence type="ECO:0000313" key="1">
    <source>
        <dbReference type="EMBL" id="KAH9295797.1"/>
    </source>
</evidence>
<evidence type="ECO:0000313" key="2">
    <source>
        <dbReference type="Proteomes" id="UP000824469"/>
    </source>
</evidence>
<accession>A0AA38FBU1</accession>
<gene>
    <name evidence="1" type="ORF">KI387_039385</name>
</gene>
<dbReference type="InterPro" id="IPR010683">
    <property type="entry name" value="DUF1262"/>
</dbReference>
<sequence>MYSTISLAAYRQAAAAAQNVNGEHQTRVPFPPPAGPNSAYLVLQEDAEEEDAKDEDVCCWGCCDYNRVRELPFPQDKCLTILYSSGSGQNQRTEQDRVYFIPVLGQSISSNCYYVVRAEGNHKGLLETCSTEEDMTSLCWCNCVYDVHPRPLQLGNQYQHIQVLLRKSKFTSNSIVSDGFPPNFLRRKGWRVTAKDLRGKHSRLSHVRGENASLRAQLPPFDFPIFQERPYVVVVGEWYCPFIFIKEVGTGLDDPKTQLMDSPFYKMELHKYWEEIHSVQVQAGEKDVSVNKTVRLEEGLLFGEEATEESRYEHGSVWFKGIEKQFGKLNGVRISWPIAKMKEDQGRNGSERGGDVRVEKSFSGTASATKFACYVVVE</sequence>
<dbReference type="Pfam" id="PF06880">
    <property type="entry name" value="DUF1262"/>
    <property type="match status" value="1"/>
</dbReference>
<comment type="caution">
    <text evidence="1">The sequence shown here is derived from an EMBL/GenBank/DDBJ whole genome shotgun (WGS) entry which is preliminary data.</text>
</comment>
<dbReference type="PANTHER" id="PTHR31050">
    <property type="entry name" value="OS08G0413200 PROTEIN"/>
    <property type="match status" value="1"/>
</dbReference>
<organism evidence="1 2">
    <name type="scientific">Taxus chinensis</name>
    <name type="common">Chinese yew</name>
    <name type="synonym">Taxus wallichiana var. chinensis</name>
    <dbReference type="NCBI Taxonomy" id="29808"/>
    <lineage>
        <taxon>Eukaryota</taxon>
        <taxon>Viridiplantae</taxon>
        <taxon>Streptophyta</taxon>
        <taxon>Embryophyta</taxon>
        <taxon>Tracheophyta</taxon>
        <taxon>Spermatophyta</taxon>
        <taxon>Pinopsida</taxon>
        <taxon>Pinidae</taxon>
        <taxon>Conifers II</taxon>
        <taxon>Cupressales</taxon>
        <taxon>Taxaceae</taxon>
        <taxon>Taxus</taxon>
    </lineage>
</organism>
<proteinExistence type="predicted"/>